<accession>A0AAV6MBW8</accession>
<dbReference type="Pfam" id="PF11250">
    <property type="entry name" value="FAF"/>
    <property type="match status" value="1"/>
</dbReference>
<organism evidence="3 4">
    <name type="scientific">Cucurbita argyrosperma subsp. sororia</name>
    <dbReference type="NCBI Taxonomy" id="37648"/>
    <lineage>
        <taxon>Eukaryota</taxon>
        <taxon>Viridiplantae</taxon>
        <taxon>Streptophyta</taxon>
        <taxon>Embryophyta</taxon>
        <taxon>Tracheophyta</taxon>
        <taxon>Spermatophyta</taxon>
        <taxon>Magnoliopsida</taxon>
        <taxon>eudicotyledons</taxon>
        <taxon>Gunneridae</taxon>
        <taxon>Pentapetalae</taxon>
        <taxon>rosids</taxon>
        <taxon>fabids</taxon>
        <taxon>Cucurbitales</taxon>
        <taxon>Cucurbitaceae</taxon>
        <taxon>Cucurbiteae</taxon>
        <taxon>Cucurbita</taxon>
    </lineage>
</organism>
<comment type="similarity">
    <text evidence="1">Belongs to the fantastic four family.</text>
</comment>
<name>A0AAV6MBW8_9ROSI</name>
<sequence>MDYFSTKRYLFCRLKIIVSSFFGFLLHASSFRFPMQMPIQKQGPVVEAVRFSISGLKALISSQEEHQEVGQEEEDRVIRSFGIGIISSKLLTPSSSSSIGSCNLLMDDLIGTESGVSLTENTEETEEKLTHAYFDRPHNCTNLHGFTEQNQRCVPKKQFPPPIPSLATQAGQRTRSPWILTRYYSDRRLILKLERVGNHQSMESHRENGRLILNLVPSPVPGVDNQDLQFIEEDEGNEEIDSIESEEGEDYSVPEISSESFTYGGEGVDGGVFCDRKLFCGVNGNLEERHVVHRHFDSTPLRPIDDSMLVAVRSLETVLSVDIVLGAMMQKVKDEAFVDIFDLKYNFNNL</sequence>
<protein>
    <recommendedName>
        <fullName evidence="2">FAF domain-containing protein</fullName>
    </recommendedName>
</protein>
<evidence type="ECO:0000313" key="3">
    <source>
        <dbReference type="EMBL" id="KAG6579018.1"/>
    </source>
</evidence>
<reference evidence="3 4" key="1">
    <citation type="journal article" date="2021" name="Hortic Res">
        <title>The domestication of Cucurbita argyrosperma as revealed by the genome of its wild relative.</title>
        <authorList>
            <person name="Barrera-Redondo J."/>
            <person name="Sanchez-de la Vega G."/>
            <person name="Aguirre-Liguori J.A."/>
            <person name="Castellanos-Morales G."/>
            <person name="Gutierrez-Guerrero Y.T."/>
            <person name="Aguirre-Dugua X."/>
            <person name="Aguirre-Planter E."/>
            <person name="Tenaillon M.I."/>
            <person name="Lira-Saade R."/>
            <person name="Eguiarte L.E."/>
        </authorList>
    </citation>
    <scope>NUCLEOTIDE SEQUENCE [LARGE SCALE GENOMIC DNA]</scope>
    <source>
        <strain evidence="3">JBR-2021</strain>
    </source>
</reference>
<keyword evidence="4" id="KW-1185">Reference proteome</keyword>
<evidence type="ECO:0000313" key="4">
    <source>
        <dbReference type="Proteomes" id="UP000685013"/>
    </source>
</evidence>
<evidence type="ECO:0000259" key="2">
    <source>
        <dbReference type="Pfam" id="PF11250"/>
    </source>
</evidence>
<dbReference type="PANTHER" id="PTHR33155:SF75">
    <property type="entry name" value="OS02G0750800 PROTEIN"/>
    <property type="match status" value="1"/>
</dbReference>
<dbReference type="InterPro" id="IPR021410">
    <property type="entry name" value="FAF"/>
</dbReference>
<dbReference type="PANTHER" id="PTHR33155">
    <property type="entry name" value="FANTASTIC FOUR-LIKE PROTEIN (DUF3049)"/>
    <property type="match status" value="1"/>
</dbReference>
<feature type="non-terminal residue" evidence="3">
    <location>
        <position position="1"/>
    </location>
</feature>
<comment type="caution">
    <text evidence="3">The sequence shown here is derived from an EMBL/GenBank/DDBJ whole genome shotgun (WGS) entry which is preliminary data.</text>
</comment>
<gene>
    <name evidence="3" type="ORF">SDJN03_23466</name>
</gene>
<dbReference type="AlphaFoldDB" id="A0AAV6MBW8"/>
<proteinExistence type="inferred from homology"/>
<evidence type="ECO:0000256" key="1">
    <source>
        <dbReference type="ARBA" id="ARBA00008690"/>
    </source>
</evidence>
<dbReference type="EMBL" id="JAGKQH010000015">
    <property type="protein sequence ID" value="KAG6579018.1"/>
    <property type="molecule type" value="Genomic_DNA"/>
</dbReference>
<dbReference type="InterPro" id="IPR046431">
    <property type="entry name" value="FAF_dom"/>
</dbReference>
<feature type="domain" description="FAF" evidence="2">
    <location>
        <begin position="158"/>
        <end position="215"/>
    </location>
</feature>
<dbReference type="Proteomes" id="UP000685013">
    <property type="component" value="Chromosome 15"/>
</dbReference>